<dbReference type="PANTHER" id="PTHR44090">
    <property type="entry name" value="WD REPEAT-CONTAINING PROTEIN 61"/>
    <property type="match status" value="1"/>
</dbReference>
<dbReference type="CDD" id="cd00200">
    <property type="entry name" value="WD40"/>
    <property type="match status" value="1"/>
</dbReference>
<feature type="repeat" description="WD" evidence="3">
    <location>
        <begin position="362"/>
        <end position="403"/>
    </location>
</feature>
<keyword evidence="1 3" id="KW-0853">WD repeat</keyword>
<dbReference type="Proteomes" id="UP000324897">
    <property type="component" value="Chromosome 2"/>
</dbReference>
<accession>A0A5J9UKK8</accession>
<evidence type="ECO:0000256" key="3">
    <source>
        <dbReference type="PROSITE-ProRule" id="PRU00221"/>
    </source>
</evidence>
<evidence type="ECO:0000256" key="1">
    <source>
        <dbReference type="ARBA" id="ARBA00022574"/>
    </source>
</evidence>
<proteinExistence type="predicted"/>
<dbReference type="Pfam" id="PF00400">
    <property type="entry name" value="WD40"/>
    <property type="match status" value="7"/>
</dbReference>
<dbReference type="PROSITE" id="PS00678">
    <property type="entry name" value="WD_REPEATS_1"/>
    <property type="match status" value="1"/>
</dbReference>
<comment type="caution">
    <text evidence="5">The sequence shown here is derived from an EMBL/GenBank/DDBJ whole genome shotgun (WGS) entry which is preliminary data.</text>
</comment>
<dbReference type="PRINTS" id="PR00320">
    <property type="entry name" value="GPROTEINBRPT"/>
</dbReference>
<dbReference type="InterPro" id="IPR019775">
    <property type="entry name" value="WD40_repeat_CS"/>
</dbReference>
<keyword evidence="2" id="KW-0677">Repeat</keyword>
<protein>
    <submittedName>
        <fullName evidence="5">Uncharacterized protein</fullName>
    </submittedName>
</protein>
<feature type="repeat" description="WD" evidence="3">
    <location>
        <begin position="132"/>
        <end position="168"/>
    </location>
</feature>
<dbReference type="InterPro" id="IPR015943">
    <property type="entry name" value="WD40/YVTN_repeat-like_dom_sf"/>
</dbReference>
<dbReference type="PANTHER" id="PTHR44090:SF1">
    <property type="entry name" value="SUPERKILLER COMPLEX PROTEIN 8"/>
    <property type="match status" value="1"/>
</dbReference>
<gene>
    <name evidence="5" type="ORF">EJB05_26079</name>
</gene>
<organism evidence="5 6">
    <name type="scientific">Eragrostis curvula</name>
    <name type="common">weeping love grass</name>
    <dbReference type="NCBI Taxonomy" id="38414"/>
    <lineage>
        <taxon>Eukaryota</taxon>
        <taxon>Viridiplantae</taxon>
        <taxon>Streptophyta</taxon>
        <taxon>Embryophyta</taxon>
        <taxon>Tracheophyta</taxon>
        <taxon>Spermatophyta</taxon>
        <taxon>Magnoliopsida</taxon>
        <taxon>Liliopsida</taxon>
        <taxon>Poales</taxon>
        <taxon>Poaceae</taxon>
        <taxon>PACMAD clade</taxon>
        <taxon>Chloridoideae</taxon>
        <taxon>Eragrostideae</taxon>
        <taxon>Eragrostidinae</taxon>
        <taxon>Eragrostis</taxon>
    </lineage>
</organism>
<evidence type="ECO:0000313" key="5">
    <source>
        <dbReference type="EMBL" id="TVU23700.1"/>
    </source>
</evidence>
<feature type="compositionally biased region" description="Pro residues" evidence="4">
    <location>
        <begin position="1"/>
        <end position="20"/>
    </location>
</feature>
<evidence type="ECO:0000313" key="6">
    <source>
        <dbReference type="Proteomes" id="UP000324897"/>
    </source>
</evidence>
<evidence type="ECO:0000256" key="2">
    <source>
        <dbReference type="ARBA" id="ARBA00022737"/>
    </source>
</evidence>
<dbReference type="GO" id="GO:0080008">
    <property type="term" value="C:Cul4-RING E3 ubiquitin ligase complex"/>
    <property type="evidence" value="ECO:0007669"/>
    <property type="project" value="EnsemblPlants"/>
</dbReference>
<evidence type="ECO:0000256" key="4">
    <source>
        <dbReference type="SAM" id="MobiDB-lite"/>
    </source>
</evidence>
<feature type="non-terminal residue" evidence="5">
    <location>
        <position position="1"/>
    </location>
</feature>
<dbReference type="InterPro" id="IPR036322">
    <property type="entry name" value="WD40_repeat_dom_sf"/>
</dbReference>
<dbReference type="SMART" id="SM00320">
    <property type="entry name" value="WD40"/>
    <property type="match status" value="7"/>
</dbReference>
<sequence>MWPTAPPPPPRPRASQPRPPPPRRSRASPPRALRFDAQRPWRPDFDPAARVQQGDGGSALPPRPQFAGQLVSKSKTLKSLYSHTATTTLPFPSPPLSSDPDRGSNLGFRPLAVLLAGTRSSGMKLAGLKSVEGAHEESVWAAAWAPAADHRPTALLLTGALDETVRVWRPDDLAAVGTPARGHALGVVSLAAHPAGAFAAAVSLDSYIRVFDVDSGASVATLEAPPSEVWGVQFHPKGSALAAAGGGSGSVKVWDTEKWQPVTSLAVPRPEGARPDKTGSGKFVLSVAWSPDGKLLACGSMDGTIAVYDAVRMKFLHHLEGHHMPVRSMVFSPVDPHVLFTACDDCHIHIYDAKEKSLIGAMSGHASWVLSIDVSPDGMAVATGSSDRTVRLWDINTRASVQTMSNHSDQVWAVAFRPPGGTGVRAGRLASASDDKSISLYDYS</sequence>
<dbReference type="SUPFAM" id="SSF50978">
    <property type="entry name" value="WD40 repeat-like"/>
    <property type="match status" value="1"/>
</dbReference>
<dbReference type="Gramene" id="TVU23700">
    <property type="protein sequence ID" value="TVU23700"/>
    <property type="gene ID" value="EJB05_26079"/>
</dbReference>
<keyword evidence="6" id="KW-1185">Reference proteome</keyword>
<feature type="repeat" description="WD" evidence="3">
    <location>
        <begin position="222"/>
        <end position="264"/>
    </location>
</feature>
<dbReference type="InterPro" id="IPR020472">
    <property type="entry name" value="WD40_PAC1"/>
</dbReference>
<dbReference type="GO" id="GO:0016593">
    <property type="term" value="C:Cdc73/Paf1 complex"/>
    <property type="evidence" value="ECO:0007669"/>
    <property type="project" value="EnsemblPlants"/>
</dbReference>
<feature type="repeat" description="WD" evidence="3">
    <location>
        <begin position="180"/>
        <end position="221"/>
    </location>
</feature>
<dbReference type="PROSITE" id="PS50082">
    <property type="entry name" value="WD_REPEATS_2"/>
    <property type="match status" value="6"/>
</dbReference>
<dbReference type="PROSITE" id="PS50294">
    <property type="entry name" value="WD_REPEATS_REGION"/>
    <property type="match status" value="3"/>
</dbReference>
<dbReference type="EMBL" id="RWGY01000013">
    <property type="protein sequence ID" value="TVU23700.1"/>
    <property type="molecule type" value="Genomic_DNA"/>
</dbReference>
<dbReference type="GO" id="GO:0009910">
    <property type="term" value="P:negative regulation of flower development"/>
    <property type="evidence" value="ECO:0007669"/>
    <property type="project" value="EnsemblPlants"/>
</dbReference>
<dbReference type="AlphaFoldDB" id="A0A5J9UKK8"/>
<feature type="region of interest" description="Disordered" evidence="4">
    <location>
        <begin position="1"/>
        <end position="66"/>
    </location>
</feature>
<dbReference type="GO" id="GO:0016441">
    <property type="term" value="P:post-transcriptional gene silencing"/>
    <property type="evidence" value="ECO:0007669"/>
    <property type="project" value="EnsemblPlants"/>
</dbReference>
<dbReference type="InterPro" id="IPR051510">
    <property type="entry name" value="SKI8"/>
</dbReference>
<feature type="compositionally biased region" description="Basic and acidic residues" evidence="4">
    <location>
        <begin position="33"/>
        <end position="47"/>
    </location>
</feature>
<dbReference type="InterPro" id="IPR001680">
    <property type="entry name" value="WD40_rpt"/>
</dbReference>
<feature type="repeat" description="WD" evidence="3">
    <location>
        <begin position="277"/>
        <end position="309"/>
    </location>
</feature>
<dbReference type="GO" id="GO:1904278">
    <property type="term" value="P:positive regulation of wax biosynthetic process"/>
    <property type="evidence" value="ECO:0007669"/>
    <property type="project" value="EnsemblPlants"/>
</dbReference>
<reference evidence="5 6" key="1">
    <citation type="journal article" date="2019" name="Sci. Rep.">
        <title>A high-quality genome of Eragrostis curvula grass provides insights into Poaceae evolution and supports new strategies to enhance forage quality.</title>
        <authorList>
            <person name="Carballo J."/>
            <person name="Santos B.A.C.M."/>
            <person name="Zappacosta D."/>
            <person name="Garbus I."/>
            <person name="Selva J.P."/>
            <person name="Gallo C.A."/>
            <person name="Diaz A."/>
            <person name="Albertini E."/>
            <person name="Caccamo M."/>
            <person name="Echenique V."/>
        </authorList>
    </citation>
    <scope>NUCLEOTIDE SEQUENCE [LARGE SCALE GENOMIC DNA]</scope>
    <source>
        <strain evidence="6">cv. Victoria</strain>
        <tissue evidence="5">Leaf</tissue>
    </source>
</reference>
<feature type="repeat" description="WD" evidence="3">
    <location>
        <begin position="404"/>
        <end position="444"/>
    </location>
</feature>
<dbReference type="Gene3D" id="2.130.10.10">
    <property type="entry name" value="YVTN repeat-like/Quinoprotein amine dehydrogenase"/>
    <property type="match status" value="1"/>
</dbReference>
<name>A0A5J9UKK8_9POAL</name>
<dbReference type="OrthoDB" id="538223at2759"/>